<dbReference type="Pfam" id="PF13573">
    <property type="entry name" value="SprB"/>
    <property type="match status" value="1"/>
</dbReference>
<dbReference type="Gene3D" id="2.60.40.740">
    <property type="match status" value="1"/>
</dbReference>
<dbReference type="InterPro" id="IPR025667">
    <property type="entry name" value="SprB_repeat"/>
</dbReference>
<comment type="caution">
    <text evidence="3">The sequence shown here is derived from an EMBL/GenBank/DDBJ whole genome shotgun (WGS) entry which is preliminary data.</text>
</comment>
<accession>A0ABT4WIM4</accession>
<gene>
    <name evidence="3" type="ORF">NJT12_22760</name>
</gene>
<evidence type="ECO:0000256" key="1">
    <source>
        <dbReference type="SAM" id="MobiDB-lite"/>
    </source>
</evidence>
<sequence>MKKILLLFFYLSFYTLYAQIHIGASGGTSTDFVFPCYDGLGYSYTQQIVLASEYQAEDGTTGPITQIKWKITGGAVNASNFNNWSVYLGHTNKTSFSSASDFIPVADLTSVYSGIVTITQDNQWITIDLPTSFNYNTSDNLVVAVLQNAAGSSTPYFSAYTPTTIGNRGILAYGAATVNINNLTASNIILMQTIAQIQFTGALKDCHKPQNLIVSNSINGNVTLNWSNQQNALDGYLYELRTSGLPGNGGSGLVESGNIAAGVVSKTCSNPPLNTKLTYYIKALCSTNEESNWSKVVFTIIAPPQAAANQDFCINFNVRLNNLSVQGENIKWYGAATGGNALINTTVLTNNTTYYASQTVNGVESIERVPVQVTLNTLPNSPVIASPYVYTNINATLATLITSAANPKWYVSNSAAFPLSSGTVLNNGQTYYVSENDGVCESPRTAVKVQLDPNNNPCANWGTGPNQDYDCDGVINSVDLDNDNDGILDDEERDVSTTATVFNLFAPPAEDGMIKQWNINISGAAGTEINFRNNFYTIPNSGALTINVPQTGIPIMQLNTVENNKSYILSATGPVTIVQELTTSRPASDSWIVLPEKLWGTEYRLFTDTQRGNYQYAAIYSNIDNNQIIIKNKEGLLQKTFTLNIGQTYLQGGNKLDMTGWTISSTQPLGVIMGVDVAWTPSGGGENLNIMLLPTNQLGTKHYIPNNNPNTTYVMAEEPNTEVRIDGVLIKTLLDAGDVYNFNVALTDLKILETSKKVTVWQVTPNNNDPSWLNVLDANKAVTSFNFTTPSSMIYSNVLALIVNTASTSLIRVNGAAITGWVPFPSDPSSSLVKITNIVAGQSITVNSTTNQVPILSAYTGIGDVISNATSPSIGNFNIETGSLVIENSLDTDNDGIPDYLDLDSDNDGCSDANEAYNSKTAEGSDGNMMYGDGNPPAVDSDGKVIGANYSGTNPNVRKPGKSSSITAQPEDAVSDVSGSVSYNVSIMAGSGTTLYQWQYSADKGITWNDLVDTPVYSGTTTPTLVLTNIPSSHHNYGYRIVINQSDFICGEVFSDAANLCLVTTSQAQIVNDKCAIIEIAGNIPVLGTGSWSIVSGSGGTITNVNEAETFFSGIPGTTYVLRWTITNGSCSNSSDVTISNIQTALNSVPTQADALCQGSATGSATATITGGVAPYSFVWNNGITSTTNEAVNLNEGTYEVTATDDNGCVIKQKFIIVVAPDIISPTVVTQNIAVQLDATGKAVIIASQIDNGSTDNCTIATIALDKTTFDCTNIGGNSVILKITDASGNSDTATATVTVEDKINPTAVAQNITVQLDTTGKAVITASQIDNTSTDNCAIATIALDKTTFDCTNIGNNSVILTVTDASGNSDTATATVTVEDKIKPTVVAQDITVQLDVTGKAVIIASQIDNGSTDNCAIATMTLDKTTFDCTNIGGNSVILKITDASGNSDTATATVTVEDKINPTAVAQNITVQLDTTGKAVITASQIDNTSTDNCAIATIALDKTTFDCTNIGSNSVILTVTDASGNSDTVTATVTIEDKIKPTVVAQDITVQLDVTGKAAIIASQIDNGSTDNCAIATMTIDKTTFNCTNIGNNSVTLTVTDVNGNSDTATATVTIEDKIKPAVVTKNITVQLDATGKAVIIASQIDNGSTDNCAIATMTLDKTTFDCTNIGSNSVILTVTDVNGNSDTATATVTVEDKMKPTVLIKNI</sequence>
<dbReference type="EMBL" id="JAMZNK010000063">
    <property type="protein sequence ID" value="MDA6072450.1"/>
    <property type="molecule type" value="Genomic_DNA"/>
</dbReference>
<dbReference type="Pfam" id="PF19081">
    <property type="entry name" value="Ig_7"/>
    <property type="match status" value="1"/>
</dbReference>
<feature type="domain" description="Ig-like" evidence="2">
    <location>
        <begin position="304"/>
        <end position="376"/>
    </location>
</feature>
<protein>
    <recommendedName>
        <fullName evidence="2">Ig-like domain-containing protein</fullName>
    </recommendedName>
</protein>
<name>A0ABT4WIM4_9FLAO</name>
<feature type="non-terminal residue" evidence="3">
    <location>
        <position position="1713"/>
    </location>
</feature>
<dbReference type="Gene3D" id="4.10.1080.10">
    <property type="entry name" value="TSP type-3 repeat"/>
    <property type="match status" value="1"/>
</dbReference>
<dbReference type="InterPro" id="IPR028974">
    <property type="entry name" value="TSP_type-3_rpt"/>
</dbReference>
<feature type="region of interest" description="Disordered" evidence="1">
    <location>
        <begin position="951"/>
        <end position="971"/>
    </location>
</feature>
<evidence type="ECO:0000313" key="3">
    <source>
        <dbReference type="EMBL" id="MDA6072450.1"/>
    </source>
</evidence>
<reference evidence="3 4" key="1">
    <citation type="journal article" date="2023" name="Chemosphere">
        <title>Whole genome analysis of Flavobacterium aziz-sancarii sp. nov., isolated from Ardley Island (Antarctica), revealed a rich resistome and bioremediation potential.</title>
        <authorList>
            <person name="Otur C."/>
            <person name="Okay S."/>
            <person name="Kurt-Kizildogan A."/>
        </authorList>
    </citation>
    <scope>NUCLEOTIDE SEQUENCE [LARGE SCALE GENOMIC DNA]</scope>
    <source>
        <strain evidence="3 4">AC</strain>
    </source>
</reference>
<feature type="compositionally biased region" description="Polar residues" evidence="1">
    <location>
        <begin position="951"/>
        <end position="968"/>
    </location>
</feature>
<evidence type="ECO:0000313" key="4">
    <source>
        <dbReference type="Proteomes" id="UP001212170"/>
    </source>
</evidence>
<dbReference type="InterPro" id="IPR044023">
    <property type="entry name" value="Ig_7"/>
</dbReference>
<proteinExistence type="predicted"/>
<keyword evidence="4" id="KW-1185">Reference proteome</keyword>
<evidence type="ECO:0000259" key="2">
    <source>
        <dbReference type="Pfam" id="PF19081"/>
    </source>
</evidence>
<dbReference type="PANTHER" id="PTHR24273">
    <property type="entry name" value="FI04643P-RELATED"/>
    <property type="match status" value="1"/>
</dbReference>
<organism evidence="3 4">
    <name type="scientific">Flavobacterium azizsancarii</name>
    <dbReference type="NCBI Taxonomy" id="2961580"/>
    <lineage>
        <taxon>Bacteria</taxon>
        <taxon>Pseudomonadati</taxon>
        <taxon>Bacteroidota</taxon>
        <taxon>Flavobacteriia</taxon>
        <taxon>Flavobacteriales</taxon>
        <taxon>Flavobacteriaceae</taxon>
        <taxon>Flavobacterium</taxon>
    </lineage>
</organism>
<dbReference type="PANTHER" id="PTHR24273:SF32">
    <property type="entry name" value="HYALIN"/>
    <property type="match status" value="1"/>
</dbReference>
<dbReference type="Proteomes" id="UP001212170">
    <property type="component" value="Unassembled WGS sequence"/>
</dbReference>